<dbReference type="GO" id="GO:0006355">
    <property type="term" value="P:regulation of DNA-templated transcription"/>
    <property type="evidence" value="ECO:0007669"/>
    <property type="project" value="InterPro"/>
</dbReference>
<evidence type="ECO:0000313" key="2">
    <source>
        <dbReference type="EMBL" id="MBP3951532.1"/>
    </source>
</evidence>
<gene>
    <name evidence="2" type="ORF">J7W16_10325</name>
</gene>
<evidence type="ECO:0000313" key="3">
    <source>
        <dbReference type="Proteomes" id="UP000678228"/>
    </source>
</evidence>
<dbReference type="Pfam" id="PF08671">
    <property type="entry name" value="SinI"/>
    <property type="match status" value="1"/>
</dbReference>
<protein>
    <submittedName>
        <fullName evidence="2">Anti-repressor SinI family protein</fullName>
    </submittedName>
</protein>
<dbReference type="GO" id="GO:0046983">
    <property type="term" value="F:protein dimerization activity"/>
    <property type="evidence" value="ECO:0007669"/>
    <property type="project" value="InterPro"/>
</dbReference>
<sequence>MDKKDSVDYEWIRLFLEAKELGLTVDEIKDYFYSQTSKT</sequence>
<feature type="domain" description="Sin" evidence="1">
    <location>
        <begin position="1"/>
        <end position="36"/>
    </location>
</feature>
<dbReference type="EMBL" id="JAGKSQ010000003">
    <property type="protein sequence ID" value="MBP3951532.1"/>
    <property type="molecule type" value="Genomic_DNA"/>
</dbReference>
<dbReference type="Proteomes" id="UP000678228">
    <property type="component" value="Unassembled WGS sequence"/>
</dbReference>
<comment type="caution">
    <text evidence="2">The sequence shown here is derived from an EMBL/GenBank/DDBJ whole genome shotgun (WGS) entry which is preliminary data.</text>
</comment>
<dbReference type="InterPro" id="IPR036281">
    <property type="entry name" value="SinR/SinI_dimer_dom_sf"/>
</dbReference>
<reference evidence="2" key="1">
    <citation type="submission" date="2021-03" db="EMBL/GenBank/DDBJ databases">
        <title>Bacillus suaedae sp. nov., isolated from Suaeda aralocaspica.</title>
        <authorList>
            <person name="Lei R.F.R."/>
        </authorList>
    </citation>
    <scope>NUCLEOTIDE SEQUENCE</scope>
    <source>
        <strain evidence="2">YZJH907-2</strain>
    </source>
</reference>
<evidence type="ECO:0000259" key="1">
    <source>
        <dbReference type="PROSITE" id="PS51500"/>
    </source>
</evidence>
<dbReference type="PROSITE" id="PS51500">
    <property type="entry name" value="SIN"/>
    <property type="match status" value="1"/>
</dbReference>
<dbReference type="RefSeq" id="WP_210597208.1">
    <property type="nucleotide sequence ID" value="NZ_JAGKSQ010000003.1"/>
</dbReference>
<name>A0A940WW24_9BACI</name>
<dbReference type="InterPro" id="IPR010981">
    <property type="entry name" value="SinR/SinI_dimer_dom"/>
</dbReference>
<keyword evidence="3" id="KW-1185">Reference proteome</keyword>
<dbReference type="SUPFAM" id="SSF47406">
    <property type="entry name" value="SinR repressor dimerisation domain-like"/>
    <property type="match status" value="1"/>
</dbReference>
<accession>A0A940WW24</accession>
<dbReference type="AlphaFoldDB" id="A0A940WW24"/>
<organism evidence="2 3">
    <name type="scientific">Halalkalibacter suaedae</name>
    <dbReference type="NCBI Taxonomy" id="2822140"/>
    <lineage>
        <taxon>Bacteria</taxon>
        <taxon>Bacillati</taxon>
        <taxon>Bacillota</taxon>
        <taxon>Bacilli</taxon>
        <taxon>Bacillales</taxon>
        <taxon>Bacillaceae</taxon>
        <taxon>Halalkalibacter</taxon>
    </lineage>
</organism>
<proteinExistence type="predicted"/>